<proteinExistence type="inferred from homology"/>
<dbReference type="SUPFAM" id="SSF51735">
    <property type="entry name" value="NAD(P)-binding Rossmann-fold domains"/>
    <property type="match status" value="1"/>
</dbReference>
<keyword evidence="6 9" id="KW-0560">Oxidoreductase</keyword>
<evidence type="ECO:0000256" key="5">
    <source>
        <dbReference type="ARBA" id="ARBA00048200"/>
    </source>
</evidence>
<dbReference type="Gene3D" id="3.90.25.10">
    <property type="entry name" value="UDP-galactose 4-epimerase, domain 1"/>
    <property type="match status" value="1"/>
</dbReference>
<reference evidence="9" key="1">
    <citation type="submission" date="2022-07" db="EMBL/GenBank/DDBJ databases">
        <title>Parvularcula maris sp. nov., an algicidal bacterium isolated from seawater.</title>
        <authorList>
            <person name="Li F."/>
        </authorList>
    </citation>
    <scope>NUCLEOTIDE SEQUENCE</scope>
    <source>
        <strain evidence="9">BGMRC 0090</strain>
    </source>
</reference>
<comment type="catalytic activity">
    <reaction evidence="5 6">
        <text>dTDP-beta-L-rhamnose + NADP(+) = dTDP-4-dehydro-beta-L-rhamnose + NADPH + H(+)</text>
        <dbReference type="Rhea" id="RHEA:21796"/>
        <dbReference type="ChEBI" id="CHEBI:15378"/>
        <dbReference type="ChEBI" id="CHEBI:57510"/>
        <dbReference type="ChEBI" id="CHEBI:57783"/>
        <dbReference type="ChEBI" id="CHEBI:58349"/>
        <dbReference type="ChEBI" id="CHEBI:62830"/>
        <dbReference type="EC" id="1.1.1.133"/>
    </reaction>
</comment>
<evidence type="ECO:0000256" key="6">
    <source>
        <dbReference type="RuleBase" id="RU364082"/>
    </source>
</evidence>
<evidence type="ECO:0000256" key="4">
    <source>
        <dbReference type="ARBA" id="ARBA00017099"/>
    </source>
</evidence>
<evidence type="ECO:0000256" key="2">
    <source>
        <dbReference type="ARBA" id="ARBA00010944"/>
    </source>
</evidence>
<dbReference type="InterPro" id="IPR029903">
    <property type="entry name" value="RmlD-like-bd"/>
</dbReference>
<comment type="similarity">
    <text evidence="2 6">Belongs to the dTDP-4-dehydrorhamnose reductase family.</text>
</comment>
<sequence length="295" mass="31243">MAKILVAGRSGQVAQSLAEAAADRPGMELVCLGRPDLDIADLDSVKKAFAAHAPDLVINAAAYTAVDQAETDRDEAYAGNEGGPKNLAEAASAAGVPLFHISTDYVFDGEGTEPYEETDPVSPLGVYGSSKLAGEEAVLKAHEQAAIFRTAWVYGVYGKNFLKTMLRLAADRDELGVVADQRGAPTSSHDIAKGLLDVAEAWLGGKVERGIYHMTAGGEAVWADFAEAIFEESAAQGGPSATIRRIPSSEFPTPAKRPSYSVLSSDKLAATYDVRLPHWRDRVAPIVARVLNEGS</sequence>
<dbReference type="Pfam" id="PF04321">
    <property type="entry name" value="RmlD_sub_bind"/>
    <property type="match status" value="1"/>
</dbReference>
<dbReference type="PANTHER" id="PTHR10491">
    <property type="entry name" value="DTDP-4-DEHYDRORHAMNOSE REDUCTASE"/>
    <property type="match status" value="1"/>
</dbReference>
<name>A0A9X2RHQ1_9PROT</name>
<feature type="region of interest" description="Disordered" evidence="7">
    <location>
        <begin position="239"/>
        <end position="258"/>
    </location>
</feature>
<dbReference type="EC" id="1.1.1.133" evidence="3 6"/>
<evidence type="ECO:0000313" key="9">
    <source>
        <dbReference type="EMBL" id="MCQ8184171.1"/>
    </source>
</evidence>
<dbReference type="GO" id="GO:0008831">
    <property type="term" value="F:dTDP-4-dehydrorhamnose reductase activity"/>
    <property type="evidence" value="ECO:0007669"/>
    <property type="project" value="UniProtKB-EC"/>
</dbReference>
<comment type="cofactor">
    <cofactor evidence="6">
        <name>Mg(2+)</name>
        <dbReference type="ChEBI" id="CHEBI:18420"/>
    </cofactor>
    <text evidence="6">Binds 1 Mg(2+) ion per monomer.</text>
</comment>
<dbReference type="CDD" id="cd05254">
    <property type="entry name" value="dTDP_HR_like_SDR_e"/>
    <property type="match status" value="1"/>
</dbReference>
<dbReference type="RefSeq" id="WP_256617976.1">
    <property type="nucleotide sequence ID" value="NZ_JANIBC010000001.1"/>
</dbReference>
<comment type="function">
    <text evidence="6">Catalyzes the reduction of dTDP-6-deoxy-L-lyxo-4-hexulose to yield dTDP-L-rhamnose.</text>
</comment>
<evidence type="ECO:0000259" key="8">
    <source>
        <dbReference type="Pfam" id="PF04321"/>
    </source>
</evidence>
<gene>
    <name evidence="9" type="primary">rfbD</name>
    <name evidence="9" type="ORF">NOG11_02105</name>
</gene>
<evidence type="ECO:0000256" key="7">
    <source>
        <dbReference type="SAM" id="MobiDB-lite"/>
    </source>
</evidence>
<dbReference type="Proteomes" id="UP001142610">
    <property type="component" value="Unassembled WGS sequence"/>
</dbReference>
<dbReference type="InterPro" id="IPR036291">
    <property type="entry name" value="NAD(P)-bd_dom_sf"/>
</dbReference>
<keyword evidence="10" id="KW-1185">Reference proteome</keyword>
<evidence type="ECO:0000256" key="1">
    <source>
        <dbReference type="ARBA" id="ARBA00004781"/>
    </source>
</evidence>
<evidence type="ECO:0000256" key="3">
    <source>
        <dbReference type="ARBA" id="ARBA00012929"/>
    </source>
</evidence>
<dbReference type="Gene3D" id="3.40.50.720">
    <property type="entry name" value="NAD(P)-binding Rossmann-like Domain"/>
    <property type="match status" value="1"/>
</dbReference>
<dbReference type="AlphaFoldDB" id="A0A9X2RHQ1"/>
<comment type="caution">
    <text evidence="9">The sequence shown here is derived from an EMBL/GenBank/DDBJ whole genome shotgun (WGS) entry which is preliminary data.</text>
</comment>
<accession>A0A9X2RHQ1</accession>
<dbReference type="EMBL" id="JANIBC010000001">
    <property type="protein sequence ID" value="MCQ8184171.1"/>
    <property type="molecule type" value="Genomic_DNA"/>
</dbReference>
<keyword evidence="6" id="KW-0521">NADP</keyword>
<feature type="domain" description="RmlD-like substrate binding" evidence="8">
    <location>
        <begin position="3"/>
        <end position="290"/>
    </location>
</feature>
<protein>
    <recommendedName>
        <fullName evidence="4 6">dTDP-4-dehydrorhamnose reductase</fullName>
        <ecNumber evidence="3 6">1.1.1.133</ecNumber>
    </recommendedName>
</protein>
<dbReference type="InterPro" id="IPR005913">
    <property type="entry name" value="dTDP_dehydrorham_reduct"/>
</dbReference>
<evidence type="ECO:0000313" key="10">
    <source>
        <dbReference type="Proteomes" id="UP001142610"/>
    </source>
</evidence>
<dbReference type="PANTHER" id="PTHR10491:SF4">
    <property type="entry name" value="METHIONINE ADENOSYLTRANSFERASE 2 SUBUNIT BETA"/>
    <property type="match status" value="1"/>
</dbReference>
<comment type="pathway">
    <text evidence="1 6">Carbohydrate biosynthesis; dTDP-L-rhamnose biosynthesis.</text>
</comment>
<dbReference type="NCBIfam" id="TIGR01214">
    <property type="entry name" value="rmlD"/>
    <property type="match status" value="1"/>
</dbReference>
<organism evidence="9 10">
    <name type="scientific">Parvularcula maris</name>
    <dbReference type="NCBI Taxonomy" id="2965077"/>
    <lineage>
        <taxon>Bacteria</taxon>
        <taxon>Pseudomonadati</taxon>
        <taxon>Pseudomonadota</taxon>
        <taxon>Alphaproteobacteria</taxon>
        <taxon>Parvularculales</taxon>
        <taxon>Parvularculaceae</taxon>
        <taxon>Parvularcula</taxon>
    </lineage>
</organism>